<accession>A0ABP9XZJ0</accession>
<evidence type="ECO:0000256" key="1">
    <source>
        <dbReference type="SAM" id="MobiDB-lite"/>
    </source>
</evidence>
<feature type="region of interest" description="Disordered" evidence="1">
    <location>
        <begin position="210"/>
        <end position="241"/>
    </location>
</feature>
<gene>
    <name evidence="3" type="ORF">HPULCUR_005600</name>
</gene>
<dbReference type="PANTHER" id="PTHR12673:SF159">
    <property type="entry name" value="LD03170P"/>
    <property type="match status" value="1"/>
</dbReference>
<dbReference type="SMART" id="SM00325">
    <property type="entry name" value="RhoGEF"/>
    <property type="match status" value="1"/>
</dbReference>
<keyword evidence="4" id="KW-1185">Reference proteome</keyword>
<name>A0ABP9XZJ0_9FUNG</name>
<feature type="compositionally biased region" description="Pro residues" evidence="1">
    <location>
        <begin position="176"/>
        <end position="191"/>
    </location>
</feature>
<feature type="compositionally biased region" description="Low complexity" evidence="1">
    <location>
        <begin position="225"/>
        <end position="241"/>
    </location>
</feature>
<dbReference type="Proteomes" id="UP001476247">
    <property type="component" value="Unassembled WGS sequence"/>
</dbReference>
<proteinExistence type="predicted"/>
<feature type="region of interest" description="Disordered" evidence="1">
    <location>
        <begin position="99"/>
        <end position="121"/>
    </location>
</feature>
<dbReference type="Pfam" id="PF00621">
    <property type="entry name" value="RhoGEF"/>
    <property type="match status" value="1"/>
</dbReference>
<protein>
    <recommendedName>
        <fullName evidence="2">DH domain-containing protein</fullName>
    </recommendedName>
</protein>
<dbReference type="PROSITE" id="PS50010">
    <property type="entry name" value="DH_2"/>
    <property type="match status" value="1"/>
</dbReference>
<dbReference type="InterPro" id="IPR001331">
    <property type="entry name" value="GDS_CDC24_CS"/>
</dbReference>
<dbReference type="EMBL" id="BAABUJ010000015">
    <property type="protein sequence ID" value="GAA5800175.1"/>
    <property type="molecule type" value="Genomic_DNA"/>
</dbReference>
<dbReference type="InterPro" id="IPR051092">
    <property type="entry name" value="FYVE_RhoGEF_PH"/>
</dbReference>
<reference evidence="3 4" key="1">
    <citation type="submission" date="2024-04" db="EMBL/GenBank/DDBJ databases">
        <title>genome sequences of Mucor flavus KT1a and Helicostylum pulchrum KT1b strains isolation_sourced from the surface of a dry-aged beef.</title>
        <authorList>
            <person name="Toyotome T."/>
            <person name="Hosono M."/>
            <person name="Torimaru M."/>
            <person name="Fukuda K."/>
            <person name="Mikami N."/>
        </authorList>
    </citation>
    <scope>NUCLEOTIDE SEQUENCE [LARGE SCALE GENOMIC DNA]</scope>
    <source>
        <strain evidence="3 4">KT1b</strain>
    </source>
</reference>
<organism evidence="3 4">
    <name type="scientific">Helicostylum pulchrum</name>
    <dbReference type="NCBI Taxonomy" id="562976"/>
    <lineage>
        <taxon>Eukaryota</taxon>
        <taxon>Fungi</taxon>
        <taxon>Fungi incertae sedis</taxon>
        <taxon>Mucoromycota</taxon>
        <taxon>Mucoromycotina</taxon>
        <taxon>Mucoromycetes</taxon>
        <taxon>Mucorales</taxon>
        <taxon>Mucorineae</taxon>
        <taxon>Mucoraceae</taxon>
        <taxon>Helicostylum</taxon>
    </lineage>
</organism>
<feature type="domain" description="DH" evidence="2">
    <location>
        <begin position="316"/>
        <end position="521"/>
    </location>
</feature>
<evidence type="ECO:0000313" key="4">
    <source>
        <dbReference type="Proteomes" id="UP001476247"/>
    </source>
</evidence>
<dbReference type="PANTHER" id="PTHR12673">
    <property type="entry name" value="FACIOGENITAL DYSPLASIA PROTEIN"/>
    <property type="match status" value="1"/>
</dbReference>
<dbReference type="Gene3D" id="1.20.900.10">
    <property type="entry name" value="Dbl homology (DH) domain"/>
    <property type="match status" value="1"/>
</dbReference>
<dbReference type="SUPFAM" id="SSF48065">
    <property type="entry name" value="DBL homology domain (DH-domain)"/>
    <property type="match status" value="1"/>
</dbReference>
<evidence type="ECO:0000313" key="3">
    <source>
        <dbReference type="EMBL" id="GAA5800175.1"/>
    </source>
</evidence>
<comment type="caution">
    <text evidence="3">The sequence shown here is derived from an EMBL/GenBank/DDBJ whole genome shotgun (WGS) entry which is preliminary data.</text>
</comment>
<dbReference type="InterPro" id="IPR000219">
    <property type="entry name" value="DH_dom"/>
</dbReference>
<dbReference type="PROSITE" id="PS00741">
    <property type="entry name" value="DH_1"/>
    <property type="match status" value="1"/>
</dbReference>
<sequence>MDEAEKKLELLQIDTQLVPKARPKSLTMDKTKRRSTSLLLDTCPYNSSKSIGHKRSVSFGSETIFLPRNQSVPNLLSKATDAKNSIKSRKKWFQLSRLKRQASTPPKRDYGGLKAGLVEPPEPPPQLLFNLDWSSNKLQPLECDNNTLLSTDFRSDPDTPQESPIVVRRGSCPVYKPTPPPAKTDSPPPSPTHKSKLTTQKLFSNFQRPILRRGNSNDGHHNIIPSASSSSSSTASAPSTPLDDHQLFDVYEPNTNQIVLRFSQIKSRNTRLKRKSKNEARTLHIWQNELLYTLNNLKITLPKLHSFEKTEKYSLTRKFILREFYTTEINFWNQLNYTKVMFSDPLHLAVDRNSDVTKTSDMNLFANLHDLMKFSYTLIIRLRSAQIKSTDGTDICKDVVVDPMCLSCPNDVNIGYVLCDMAESMVTFLRCAVDYSMNKKTLDQRLHNKAYALYNEKLALRKETRQFTLHDYLIIPIQRITRYGLLLADLEKHTESTHPDYYHIRVARCIVQSLAAAMNAAQKK</sequence>
<dbReference type="InterPro" id="IPR035899">
    <property type="entry name" value="DBL_dom_sf"/>
</dbReference>
<feature type="region of interest" description="Disordered" evidence="1">
    <location>
        <begin position="149"/>
        <end position="196"/>
    </location>
</feature>
<feature type="compositionally biased region" description="Polar residues" evidence="1">
    <location>
        <begin position="149"/>
        <end position="162"/>
    </location>
</feature>
<evidence type="ECO:0000259" key="2">
    <source>
        <dbReference type="PROSITE" id="PS50010"/>
    </source>
</evidence>